<feature type="transmembrane region" description="Helical" evidence="1">
    <location>
        <begin position="30"/>
        <end position="47"/>
    </location>
</feature>
<dbReference type="PANTHER" id="PTHR30386">
    <property type="entry name" value="MEMBRANE FUSION SUBUNIT OF EMRAB-TOLC MULTIDRUG EFFLUX PUMP"/>
    <property type="match status" value="1"/>
</dbReference>
<dbReference type="InterPro" id="IPR050739">
    <property type="entry name" value="MFP"/>
</dbReference>
<evidence type="ECO:0008006" key="4">
    <source>
        <dbReference type="Google" id="ProtNLM"/>
    </source>
</evidence>
<dbReference type="OrthoDB" id="3516536at2"/>
<comment type="caution">
    <text evidence="2">The sequence shown here is derived from an EMBL/GenBank/DDBJ whole genome shotgun (WGS) entry which is preliminary data.</text>
</comment>
<keyword evidence="1" id="KW-0472">Membrane</keyword>
<reference evidence="2 3" key="1">
    <citation type="submission" date="2018-06" db="EMBL/GenBank/DDBJ databases">
        <title>Streptacidiphilus pinicola sp. nov., isolated from pine grove soil.</title>
        <authorList>
            <person name="Roh S.G."/>
            <person name="Park S."/>
            <person name="Kim M.-K."/>
            <person name="Yun B.-R."/>
            <person name="Park J."/>
            <person name="Kim M.J."/>
            <person name="Kim Y.S."/>
            <person name="Kim S.B."/>
        </authorList>
    </citation>
    <scope>NUCLEOTIDE SEQUENCE [LARGE SCALE GENOMIC DNA]</scope>
    <source>
        <strain evidence="2 3">MMS16-CNU450</strain>
    </source>
</reference>
<dbReference type="SUPFAM" id="SSF51230">
    <property type="entry name" value="Single hybrid motif"/>
    <property type="match status" value="1"/>
</dbReference>
<dbReference type="EMBL" id="QKYN01000006">
    <property type="protein sequence ID" value="RAG87540.1"/>
    <property type="molecule type" value="Genomic_DNA"/>
</dbReference>
<dbReference type="Gene3D" id="2.40.50.100">
    <property type="match status" value="1"/>
</dbReference>
<keyword evidence="1" id="KW-0812">Transmembrane</keyword>
<sequence length="279" mass="28631">MQFRQQALAKQQSPEDLDVPAHLARPQGRLVLLVTAAVVAAACFWAVTGTVSSKVSAPGILFHAEGSYTLQSPVAGQVVAVYAQPGDTVAANAPLLGVRTSASVSTGTGTAAPKTQLVRAVSAGRLSTFTAALGSVVTVGSQLATVERINSADEPLVAVLYAAPNNAESIPVGAEVDLTVQSVPVSQYGLLRGHVVSIGHSPEAAQQIADFLGSAQLGQAFSTQGEPVPVVVQLERSSGTKSGYAWSSQQGPPYALQSTQLLSAAVHLAGQHPIDWILP</sequence>
<accession>A0A2X0KLK9</accession>
<gene>
    <name evidence="2" type="ORF">DN069_00665</name>
</gene>
<keyword evidence="1" id="KW-1133">Transmembrane helix</keyword>
<dbReference type="PANTHER" id="PTHR30386:SF28">
    <property type="entry name" value="EXPORTED PROTEIN"/>
    <property type="match status" value="1"/>
</dbReference>
<dbReference type="AlphaFoldDB" id="A0A2X0KLK9"/>
<dbReference type="RefSeq" id="WP_111498695.1">
    <property type="nucleotide sequence ID" value="NZ_QKYN01000006.1"/>
</dbReference>
<dbReference type="Proteomes" id="UP000248889">
    <property type="component" value="Unassembled WGS sequence"/>
</dbReference>
<evidence type="ECO:0000313" key="3">
    <source>
        <dbReference type="Proteomes" id="UP000248889"/>
    </source>
</evidence>
<name>A0A2X0KLK9_9ACTN</name>
<evidence type="ECO:0000256" key="1">
    <source>
        <dbReference type="SAM" id="Phobius"/>
    </source>
</evidence>
<dbReference type="InterPro" id="IPR011053">
    <property type="entry name" value="Single_hybrid_motif"/>
</dbReference>
<proteinExistence type="predicted"/>
<organism evidence="2 3">
    <name type="scientific">Streptacidiphilus pinicola</name>
    <dbReference type="NCBI Taxonomy" id="2219663"/>
    <lineage>
        <taxon>Bacteria</taxon>
        <taxon>Bacillati</taxon>
        <taxon>Actinomycetota</taxon>
        <taxon>Actinomycetes</taxon>
        <taxon>Kitasatosporales</taxon>
        <taxon>Streptomycetaceae</taxon>
        <taxon>Streptacidiphilus</taxon>
    </lineage>
</organism>
<protein>
    <recommendedName>
        <fullName evidence="4">HlyD family secretion protein</fullName>
    </recommendedName>
</protein>
<keyword evidence="3" id="KW-1185">Reference proteome</keyword>
<evidence type="ECO:0000313" key="2">
    <source>
        <dbReference type="EMBL" id="RAG87540.1"/>
    </source>
</evidence>